<protein>
    <submittedName>
        <fullName evidence="10">ABC transporter permease</fullName>
    </submittedName>
</protein>
<evidence type="ECO:0000259" key="9">
    <source>
        <dbReference type="PROSITE" id="PS50928"/>
    </source>
</evidence>
<dbReference type="OrthoDB" id="92598at2"/>
<feature type="transmembrane region" description="Helical" evidence="8">
    <location>
        <begin position="158"/>
        <end position="179"/>
    </location>
</feature>
<dbReference type="GO" id="GO:0006865">
    <property type="term" value="P:amino acid transport"/>
    <property type="evidence" value="ECO:0007669"/>
    <property type="project" value="UniProtKB-KW"/>
</dbReference>
<feature type="transmembrane region" description="Helical" evidence="8">
    <location>
        <begin position="227"/>
        <end position="247"/>
    </location>
</feature>
<reference evidence="10" key="1">
    <citation type="submission" date="2016-10" db="EMBL/GenBank/DDBJ databases">
        <title>Draft Genome Sequence of Nocardioides luteus Strain BAFB, an Alkane-Degrading Bacterium Isolated from JP-7 Polluted Soil.</title>
        <authorList>
            <person name="Brown L."/>
            <person name="Ruiz O.N."/>
            <person name="Gunasekera T."/>
        </authorList>
    </citation>
    <scope>NUCLEOTIDE SEQUENCE [LARGE SCALE GENOMIC DNA]</scope>
    <source>
        <strain evidence="10">BAFB</strain>
    </source>
</reference>
<dbReference type="STRING" id="1844.UG56_009760"/>
<keyword evidence="5" id="KW-0029">Amino-acid transport</keyword>
<dbReference type="CDD" id="cd06261">
    <property type="entry name" value="TM_PBP2"/>
    <property type="match status" value="1"/>
</dbReference>
<evidence type="ECO:0000256" key="3">
    <source>
        <dbReference type="ARBA" id="ARBA00022475"/>
    </source>
</evidence>
<dbReference type="EMBL" id="JZDQ02000011">
    <property type="protein sequence ID" value="OIJ27093.1"/>
    <property type="molecule type" value="Genomic_DNA"/>
</dbReference>
<evidence type="ECO:0000256" key="5">
    <source>
        <dbReference type="ARBA" id="ARBA00022970"/>
    </source>
</evidence>
<dbReference type="GO" id="GO:0022857">
    <property type="term" value="F:transmembrane transporter activity"/>
    <property type="evidence" value="ECO:0007669"/>
    <property type="project" value="InterPro"/>
</dbReference>
<dbReference type="Gene3D" id="1.10.3720.10">
    <property type="entry name" value="MetI-like"/>
    <property type="match status" value="1"/>
</dbReference>
<sequence length="322" mass="35512">MSVDEAVRRHTLLARDGDEQLLGARLVARRKPGQWISAALALLVVAGIVKSLVTNPRYHWDVVGAFFLRPSILDGLVLTLWLTAAVLISSYLLGIVLAVMRLSTNPVLSSVSAVYIWFFRSVPPLLQLLFWFQMASLYPQISLGIPFLEPFVTIETAHLFSGLLAAFVGLTFDIAAFAAEIIRGGLVSVEAGQSEAAKALGLSKARIFWRIVLPQAMPAIIPASGNLLIGLLKGTSIVSVIAVQDLLYSVQLIYAQNYLVIPLLLVATIWYLILVTVLSTIQFFVERYYARGKGARTGFWRLWRGQLPLVPRSSPRRDVEVI</sequence>
<dbReference type="InterPro" id="IPR000515">
    <property type="entry name" value="MetI-like"/>
</dbReference>
<keyword evidence="4 8" id="KW-0812">Transmembrane</keyword>
<dbReference type="InterPro" id="IPR010065">
    <property type="entry name" value="AA_ABC_transptr_permease_3TM"/>
</dbReference>
<gene>
    <name evidence="10" type="ORF">UG56_009760</name>
</gene>
<feature type="transmembrane region" description="Helical" evidence="8">
    <location>
        <begin position="259"/>
        <end position="285"/>
    </location>
</feature>
<keyword evidence="3" id="KW-1003">Cell membrane</keyword>
<dbReference type="InterPro" id="IPR035906">
    <property type="entry name" value="MetI-like_sf"/>
</dbReference>
<comment type="caution">
    <text evidence="10">The sequence shown here is derived from an EMBL/GenBank/DDBJ whole genome shotgun (WGS) entry which is preliminary data.</text>
</comment>
<feature type="transmembrane region" description="Helical" evidence="8">
    <location>
        <begin position="78"/>
        <end position="102"/>
    </location>
</feature>
<dbReference type="PANTHER" id="PTHR30614:SF0">
    <property type="entry name" value="L-CYSTINE TRANSPORT SYSTEM PERMEASE PROTEIN TCYL"/>
    <property type="match status" value="1"/>
</dbReference>
<evidence type="ECO:0000313" key="10">
    <source>
        <dbReference type="EMBL" id="OIJ27093.1"/>
    </source>
</evidence>
<comment type="similarity">
    <text evidence="8">Belongs to the binding-protein-dependent transport system permease family.</text>
</comment>
<keyword evidence="2 8" id="KW-0813">Transport</keyword>
<feature type="domain" description="ABC transmembrane type-1" evidence="9">
    <location>
        <begin position="76"/>
        <end position="282"/>
    </location>
</feature>
<comment type="subcellular location">
    <subcellularLocation>
        <location evidence="1 8">Cell membrane</location>
        <topology evidence="1 8">Multi-pass membrane protein</topology>
    </subcellularLocation>
</comment>
<evidence type="ECO:0000256" key="4">
    <source>
        <dbReference type="ARBA" id="ARBA00022692"/>
    </source>
</evidence>
<dbReference type="Proteomes" id="UP000033772">
    <property type="component" value="Unassembled WGS sequence"/>
</dbReference>
<accession>A0A1J4N6F9</accession>
<evidence type="ECO:0000256" key="7">
    <source>
        <dbReference type="ARBA" id="ARBA00023136"/>
    </source>
</evidence>
<dbReference type="PANTHER" id="PTHR30614">
    <property type="entry name" value="MEMBRANE COMPONENT OF AMINO ACID ABC TRANSPORTER"/>
    <property type="match status" value="1"/>
</dbReference>
<feature type="transmembrane region" description="Helical" evidence="8">
    <location>
        <begin position="35"/>
        <end position="53"/>
    </location>
</feature>
<evidence type="ECO:0000313" key="11">
    <source>
        <dbReference type="Proteomes" id="UP000033772"/>
    </source>
</evidence>
<keyword evidence="11" id="KW-1185">Reference proteome</keyword>
<dbReference type="SUPFAM" id="SSF161098">
    <property type="entry name" value="MetI-like"/>
    <property type="match status" value="1"/>
</dbReference>
<evidence type="ECO:0000256" key="2">
    <source>
        <dbReference type="ARBA" id="ARBA00022448"/>
    </source>
</evidence>
<evidence type="ECO:0000256" key="1">
    <source>
        <dbReference type="ARBA" id="ARBA00004651"/>
    </source>
</evidence>
<keyword evidence="7 8" id="KW-0472">Membrane</keyword>
<organism evidence="10 11">
    <name type="scientific">Nocardioides luteus</name>
    <dbReference type="NCBI Taxonomy" id="1844"/>
    <lineage>
        <taxon>Bacteria</taxon>
        <taxon>Bacillati</taxon>
        <taxon>Actinomycetota</taxon>
        <taxon>Actinomycetes</taxon>
        <taxon>Propionibacteriales</taxon>
        <taxon>Nocardioidaceae</taxon>
        <taxon>Nocardioides</taxon>
    </lineage>
</organism>
<proteinExistence type="inferred from homology"/>
<dbReference type="GO" id="GO:0043190">
    <property type="term" value="C:ATP-binding cassette (ABC) transporter complex"/>
    <property type="evidence" value="ECO:0007669"/>
    <property type="project" value="InterPro"/>
</dbReference>
<evidence type="ECO:0000256" key="6">
    <source>
        <dbReference type="ARBA" id="ARBA00022989"/>
    </source>
</evidence>
<dbReference type="NCBIfam" id="TIGR01726">
    <property type="entry name" value="HEQRo_perm_3TM"/>
    <property type="match status" value="1"/>
</dbReference>
<dbReference type="Pfam" id="PF00528">
    <property type="entry name" value="BPD_transp_1"/>
    <property type="match status" value="1"/>
</dbReference>
<dbReference type="InterPro" id="IPR043429">
    <property type="entry name" value="ArtM/GltK/GlnP/TcyL/YhdX-like"/>
</dbReference>
<dbReference type="PROSITE" id="PS50928">
    <property type="entry name" value="ABC_TM1"/>
    <property type="match status" value="1"/>
</dbReference>
<dbReference type="AlphaFoldDB" id="A0A1J4N6F9"/>
<keyword evidence="6 8" id="KW-1133">Transmembrane helix</keyword>
<name>A0A1J4N6F9_9ACTN</name>
<feature type="transmembrane region" description="Helical" evidence="8">
    <location>
        <begin position="114"/>
        <end position="138"/>
    </location>
</feature>
<dbReference type="RefSeq" id="WP_045549821.1">
    <property type="nucleotide sequence ID" value="NZ_JZDQ02000011.1"/>
</dbReference>
<evidence type="ECO:0000256" key="8">
    <source>
        <dbReference type="RuleBase" id="RU363032"/>
    </source>
</evidence>